<feature type="chain" id="PRO_5020506799" evidence="7">
    <location>
        <begin position="24"/>
        <end position="325"/>
    </location>
</feature>
<name>A0A4S2MRC0_9PEZI</name>
<dbReference type="InterPro" id="IPR005052">
    <property type="entry name" value="Lectin_leg"/>
</dbReference>
<dbReference type="Pfam" id="PF03388">
    <property type="entry name" value="Lectin_leg-like"/>
    <property type="match status" value="1"/>
</dbReference>
<dbReference type="InParanoid" id="A0A4S2MRC0"/>
<evidence type="ECO:0000313" key="9">
    <source>
        <dbReference type="EMBL" id="TGZ77347.1"/>
    </source>
</evidence>
<feature type="domain" description="L-type lectin-like" evidence="8">
    <location>
        <begin position="33"/>
        <end position="257"/>
    </location>
</feature>
<dbReference type="AlphaFoldDB" id="A0A4S2MRC0"/>
<sequence>MWTSKVLAVMGALGAAVMGGVNAVAPNKDGIKSVPLRTHSFQPPYMDSDLQSRWFDWGGDTIVRVDQYIRLSSENRQGTSGYLWSKLPLTATNWEIEFEFHIHGNNHLFGDGMAMWITKQRALQGPVFGSIDNFEGLGLFFDTYKNNRPGVVFPYISAMLGDGKTSYDHNNDGKDTELAGCSARGIRNAHGKTMARLTYFQEDYLRLELLYRDDGEWIECFNVQNVTLPQVAYLGFTAHCGELTDNHDIIEVTAKNLYSTDPTRPGPGSSGARKADTYHEKVYDYDNPSSGWGWFFVKLILFVLVSVAGYVGFTAYRIRQQKSRF</sequence>
<dbReference type="Gene3D" id="2.60.120.200">
    <property type="match status" value="1"/>
</dbReference>
<feature type="signal peptide" evidence="7">
    <location>
        <begin position="1"/>
        <end position="23"/>
    </location>
</feature>
<dbReference type="PANTHER" id="PTHR12223">
    <property type="entry name" value="VESICULAR MANNOSE-BINDING LECTIN"/>
    <property type="match status" value="1"/>
</dbReference>
<reference evidence="9 10" key="1">
    <citation type="submission" date="2019-04" db="EMBL/GenBank/DDBJ databases">
        <title>Comparative genomics and transcriptomics to analyze fruiting body development in filamentous ascomycetes.</title>
        <authorList>
            <consortium name="DOE Joint Genome Institute"/>
            <person name="Lutkenhaus R."/>
            <person name="Traeger S."/>
            <person name="Breuer J."/>
            <person name="Kuo A."/>
            <person name="Lipzen A."/>
            <person name="Pangilinan J."/>
            <person name="Dilworth D."/>
            <person name="Sandor L."/>
            <person name="Poggeler S."/>
            <person name="Barry K."/>
            <person name="Grigoriev I.V."/>
            <person name="Nowrousian M."/>
        </authorList>
    </citation>
    <scope>NUCLEOTIDE SEQUENCE [LARGE SCALE GENOMIC DNA]</scope>
    <source>
        <strain evidence="9 10">CBS 389.68</strain>
    </source>
</reference>
<keyword evidence="2 6" id="KW-0812">Transmembrane</keyword>
<evidence type="ECO:0000256" key="2">
    <source>
        <dbReference type="ARBA" id="ARBA00022692"/>
    </source>
</evidence>
<proteinExistence type="predicted"/>
<dbReference type="OrthoDB" id="270293at2759"/>
<dbReference type="Proteomes" id="UP000298138">
    <property type="component" value="Unassembled WGS sequence"/>
</dbReference>
<keyword evidence="5 6" id="KW-0472">Membrane</keyword>
<dbReference type="GO" id="GO:0000139">
    <property type="term" value="C:Golgi membrane"/>
    <property type="evidence" value="ECO:0007669"/>
    <property type="project" value="TreeGrafter"/>
</dbReference>
<dbReference type="GO" id="GO:0005793">
    <property type="term" value="C:endoplasmic reticulum-Golgi intermediate compartment"/>
    <property type="evidence" value="ECO:0007669"/>
    <property type="project" value="TreeGrafter"/>
</dbReference>
<dbReference type="SUPFAM" id="SSF49899">
    <property type="entry name" value="Concanavalin A-like lectins/glucanases"/>
    <property type="match status" value="1"/>
</dbReference>
<dbReference type="InterPro" id="IPR013320">
    <property type="entry name" value="ConA-like_dom_sf"/>
</dbReference>
<dbReference type="FunFam" id="2.60.120.200:FF:000095">
    <property type="entry name" value="Lectin family integral membrane protein"/>
    <property type="match status" value="1"/>
</dbReference>
<gene>
    <name evidence="9" type="ORF">EX30DRAFT_344131</name>
</gene>
<dbReference type="GO" id="GO:0005537">
    <property type="term" value="F:D-mannose binding"/>
    <property type="evidence" value="ECO:0007669"/>
    <property type="project" value="TreeGrafter"/>
</dbReference>
<keyword evidence="4 6" id="KW-1133">Transmembrane helix</keyword>
<dbReference type="InterPro" id="IPR051136">
    <property type="entry name" value="Intracellular_Lectin-GPT"/>
</dbReference>
<keyword evidence="9" id="KW-0430">Lectin</keyword>
<dbReference type="STRING" id="341454.A0A4S2MRC0"/>
<evidence type="ECO:0000256" key="3">
    <source>
        <dbReference type="ARBA" id="ARBA00022729"/>
    </source>
</evidence>
<dbReference type="EMBL" id="ML220154">
    <property type="protein sequence ID" value="TGZ77347.1"/>
    <property type="molecule type" value="Genomic_DNA"/>
</dbReference>
<dbReference type="CDD" id="cd07308">
    <property type="entry name" value="lectin_leg-like"/>
    <property type="match status" value="1"/>
</dbReference>
<evidence type="ECO:0000256" key="4">
    <source>
        <dbReference type="ARBA" id="ARBA00022989"/>
    </source>
</evidence>
<dbReference type="GO" id="GO:0030134">
    <property type="term" value="C:COPII-coated ER to Golgi transport vesicle"/>
    <property type="evidence" value="ECO:0007669"/>
    <property type="project" value="TreeGrafter"/>
</dbReference>
<keyword evidence="3 7" id="KW-0732">Signal</keyword>
<dbReference type="GO" id="GO:0006888">
    <property type="term" value="P:endoplasmic reticulum to Golgi vesicle-mediated transport"/>
    <property type="evidence" value="ECO:0007669"/>
    <property type="project" value="TreeGrafter"/>
</dbReference>
<feature type="transmembrane region" description="Helical" evidence="6">
    <location>
        <begin position="292"/>
        <end position="316"/>
    </location>
</feature>
<keyword evidence="10" id="KW-1185">Reference proteome</keyword>
<evidence type="ECO:0000313" key="10">
    <source>
        <dbReference type="Proteomes" id="UP000298138"/>
    </source>
</evidence>
<dbReference type="PROSITE" id="PS51328">
    <property type="entry name" value="L_LECTIN_LIKE"/>
    <property type="match status" value="1"/>
</dbReference>
<dbReference type="GO" id="GO:0005789">
    <property type="term" value="C:endoplasmic reticulum membrane"/>
    <property type="evidence" value="ECO:0007669"/>
    <property type="project" value="TreeGrafter"/>
</dbReference>
<evidence type="ECO:0000256" key="1">
    <source>
        <dbReference type="ARBA" id="ARBA00004479"/>
    </source>
</evidence>
<accession>A0A4S2MRC0</accession>
<evidence type="ECO:0000256" key="6">
    <source>
        <dbReference type="SAM" id="Phobius"/>
    </source>
</evidence>
<dbReference type="FunCoup" id="A0A4S2MRC0">
    <property type="interactions" value="8"/>
</dbReference>
<evidence type="ECO:0000259" key="8">
    <source>
        <dbReference type="PROSITE" id="PS51328"/>
    </source>
</evidence>
<comment type="subcellular location">
    <subcellularLocation>
        <location evidence="1">Membrane</location>
        <topology evidence="1">Single-pass type I membrane protein</topology>
    </subcellularLocation>
</comment>
<protein>
    <submittedName>
        <fullName evidence="9">Putative lectin family integral membrane protein</fullName>
    </submittedName>
</protein>
<evidence type="ECO:0000256" key="5">
    <source>
        <dbReference type="ARBA" id="ARBA00023136"/>
    </source>
</evidence>
<evidence type="ECO:0000256" key="7">
    <source>
        <dbReference type="SAM" id="SignalP"/>
    </source>
</evidence>
<organism evidence="9 10">
    <name type="scientific">Ascodesmis nigricans</name>
    <dbReference type="NCBI Taxonomy" id="341454"/>
    <lineage>
        <taxon>Eukaryota</taxon>
        <taxon>Fungi</taxon>
        <taxon>Dikarya</taxon>
        <taxon>Ascomycota</taxon>
        <taxon>Pezizomycotina</taxon>
        <taxon>Pezizomycetes</taxon>
        <taxon>Pezizales</taxon>
        <taxon>Ascodesmidaceae</taxon>
        <taxon>Ascodesmis</taxon>
    </lineage>
</organism>
<dbReference type="PANTHER" id="PTHR12223:SF45">
    <property type="entry name" value="RE50040P"/>
    <property type="match status" value="1"/>
</dbReference>